<evidence type="ECO:0000313" key="5">
    <source>
        <dbReference type="Proteomes" id="UP000030765"/>
    </source>
</evidence>
<dbReference type="PANTHER" id="PTHR23279:SF12">
    <property type="entry name" value="DEFECTIVE PROBOSCIS EXTENSION RESPONSE 14, ISOFORM A-RELATED"/>
    <property type="match status" value="1"/>
</dbReference>
<accession>A0A084VJU6</accession>
<feature type="domain" description="Ig-like" evidence="2">
    <location>
        <begin position="367"/>
        <end position="464"/>
    </location>
</feature>
<dbReference type="PANTHER" id="PTHR23279">
    <property type="entry name" value="DEFECTIVE PROBOSCIS EXTENSION RESPONSE DPR -RELATED"/>
    <property type="match status" value="1"/>
</dbReference>
<dbReference type="PROSITE" id="PS50835">
    <property type="entry name" value="IG_LIKE"/>
    <property type="match status" value="2"/>
</dbReference>
<dbReference type="AlphaFoldDB" id="A0A084VJU6"/>
<feature type="compositionally biased region" description="Acidic residues" evidence="1">
    <location>
        <begin position="70"/>
        <end position="86"/>
    </location>
</feature>
<dbReference type="VEuPathDB" id="VectorBase:ASIS016528"/>
<dbReference type="InterPro" id="IPR003599">
    <property type="entry name" value="Ig_sub"/>
</dbReference>
<sequence length="615" mass="67330">MIAHCVSSPDQTERRDPQYRRPAFADDIQNGSQIEPFSGYRTGTKQGHLSAGEQRAIVGASSIQPLIEQDVYDDDEEESEGDEGEGDDRRAVTVDDSGYEEGYDNGNVIIHDDPVRLPTHPSSARLRSTADPAGELKELNGLEAIENSFSSTSANQHHLHQRPRASQQQQQQQQHSSADDIVQPPSPLLILTTAADGANSLSTTDLAGLTVSTAVEVDAAPGAVSLNESLSNRRATRRPTNAQAAAMVQNMAYISTPVLTAAAIPHNEASKLPQNLPQVQHPTTGGPGSAVYSDMVSGTLAPFSTVAAQKHRTINSMNLNPTTPAMVVKPVGEHRKLLKSTGPILNYVFDHHPPYYKSNYYNARYGPHFETDNVTNITVQNGDTLFLSCRISLLQDKTVSWVRRKSGETALQLLTVGKQTYSGDSRYQIEFQYPNNWRLKISQANKNDEGVYECQISTHPPKVIIYYLHVNAPEVLIVDEEGGPLYDKYYEVGSTIKLMCKIRHISMLRSVVYWIHNENILNHDTTRGGISVKTNLTSVGANSTLFVAKVNRQDSGSYTCSIGPNQHYSISVHVLNGECVYSETPPKGDPGEAKVNLHLAPTTGGNANHSIDRNP</sequence>
<feature type="region of interest" description="Disordered" evidence="1">
    <location>
        <begin position="1"/>
        <end position="134"/>
    </location>
</feature>
<dbReference type="GO" id="GO:0050808">
    <property type="term" value="P:synapse organization"/>
    <property type="evidence" value="ECO:0007669"/>
    <property type="project" value="TreeGrafter"/>
</dbReference>
<dbReference type="EMBL" id="ATLV01013885">
    <property type="status" value="NOT_ANNOTATED_CDS"/>
    <property type="molecule type" value="Genomic_DNA"/>
</dbReference>
<feature type="region of interest" description="Disordered" evidence="1">
    <location>
        <begin position="152"/>
        <end position="184"/>
    </location>
</feature>
<dbReference type="SMART" id="SM00409">
    <property type="entry name" value="IG"/>
    <property type="match status" value="2"/>
</dbReference>
<feature type="domain" description="Ig-like" evidence="2">
    <location>
        <begin position="473"/>
        <end position="571"/>
    </location>
</feature>
<reference evidence="4" key="2">
    <citation type="submission" date="2020-05" db="UniProtKB">
        <authorList>
            <consortium name="EnsemblMetazoa"/>
        </authorList>
    </citation>
    <scope>IDENTIFICATION</scope>
</reference>
<organism evidence="3">
    <name type="scientific">Anopheles sinensis</name>
    <name type="common">Mosquito</name>
    <dbReference type="NCBI Taxonomy" id="74873"/>
    <lineage>
        <taxon>Eukaryota</taxon>
        <taxon>Metazoa</taxon>
        <taxon>Ecdysozoa</taxon>
        <taxon>Arthropoda</taxon>
        <taxon>Hexapoda</taxon>
        <taxon>Insecta</taxon>
        <taxon>Pterygota</taxon>
        <taxon>Neoptera</taxon>
        <taxon>Endopterygota</taxon>
        <taxon>Diptera</taxon>
        <taxon>Nematocera</taxon>
        <taxon>Culicoidea</taxon>
        <taxon>Culicidae</taxon>
        <taxon>Anophelinae</taxon>
        <taxon>Anopheles</taxon>
    </lineage>
</organism>
<dbReference type="SMART" id="SM00406">
    <property type="entry name" value="IGv"/>
    <property type="match status" value="2"/>
</dbReference>
<dbReference type="VEuPathDB" id="VectorBase:ASIC005594"/>
<evidence type="ECO:0000259" key="2">
    <source>
        <dbReference type="PROSITE" id="PS50835"/>
    </source>
</evidence>
<reference evidence="3 5" key="1">
    <citation type="journal article" date="2014" name="BMC Genomics">
        <title>Genome sequence of Anopheles sinensis provides insight into genetics basis of mosquito competence for malaria parasites.</title>
        <authorList>
            <person name="Zhou D."/>
            <person name="Zhang D."/>
            <person name="Ding G."/>
            <person name="Shi L."/>
            <person name="Hou Q."/>
            <person name="Ye Y."/>
            <person name="Xu Y."/>
            <person name="Zhou H."/>
            <person name="Xiong C."/>
            <person name="Li S."/>
            <person name="Yu J."/>
            <person name="Hong S."/>
            <person name="Yu X."/>
            <person name="Zou P."/>
            <person name="Chen C."/>
            <person name="Chang X."/>
            <person name="Wang W."/>
            <person name="Lv Y."/>
            <person name="Sun Y."/>
            <person name="Ma L."/>
            <person name="Shen B."/>
            <person name="Zhu C."/>
        </authorList>
    </citation>
    <scope>NUCLEOTIDE SEQUENCE [LARGE SCALE GENOMIC DNA]</scope>
</reference>
<dbReference type="InterPro" id="IPR013106">
    <property type="entry name" value="Ig_V-set"/>
</dbReference>
<dbReference type="InterPro" id="IPR013783">
    <property type="entry name" value="Ig-like_fold"/>
</dbReference>
<dbReference type="STRING" id="74873.A0A084VJU6"/>
<proteinExistence type="predicted"/>
<dbReference type="InterPro" id="IPR013098">
    <property type="entry name" value="Ig_I-set"/>
</dbReference>
<dbReference type="SMART" id="SM00408">
    <property type="entry name" value="IGc2"/>
    <property type="match status" value="2"/>
</dbReference>
<dbReference type="InterPro" id="IPR007110">
    <property type="entry name" value="Ig-like_dom"/>
</dbReference>
<dbReference type="EMBL" id="KE524908">
    <property type="protein sequence ID" value="KFB38240.1"/>
    <property type="molecule type" value="Genomic_DNA"/>
</dbReference>
<evidence type="ECO:0000256" key="1">
    <source>
        <dbReference type="SAM" id="MobiDB-lite"/>
    </source>
</evidence>
<evidence type="ECO:0000313" key="3">
    <source>
        <dbReference type="EMBL" id="KFB38240.1"/>
    </source>
</evidence>
<dbReference type="FunFam" id="2.60.40.10:FF:001606">
    <property type="entry name" value="uncharacterized protein LOC108091111"/>
    <property type="match status" value="1"/>
</dbReference>
<dbReference type="EMBL" id="ATLV01013887">
    <property type="status" value="NOT_ANNOTATED_CDS"/>
    <property type="molecule type" value="Genomic_DNA"/>
</dbReference>
<dbReference type="GO" id="GO:0032589">
    <property type="term" value="C:neuron projection membrane"/>
    <property type="evidence" value="ECO:0007669"/>
    <property type="project" value="TreeGrafter"/>
</dbReference>
<dbReference type="Proteomes" id="UP000030765">
    <property type="component" value="Unassembled WGS sequence"/>
</dbReference>
<dbReference type="InterPro" id="IPR036179">
    <property type="entry name" value="Ig-like_dom_sf"/>
</dbReference>
<dbReference type="EMBL" id="ATLV01013884">
    <property type="status" value="NOT_ANNOTATED_CDS"/>
    <property type="molecule type" value="Genomic_DNA"/>
</dbReference>
<name>A0A084VJU6_ANOSI</name>
<evidence type="ECO:0000313" key="4">
    <source>
        <dbReference type="EnsemblMetazoa" id="ASIC005594-PA"/>
    </source>
</evidence>
<feature type="compositionally biased region" description="Polar residues" evidence="1">
    <location>
        <begin position="29"/>
        <end position="47"/>
    </location>
</feature>
<dbReference type="InterPro" id="IPR003598">
    <property type="entry name" value="Ig_sub2"/>
</dbReference>
<gene>
    <name evidence="3" type="ORF">ZHAS_00005594</name>
</gene>
<dbReference type="Gene3D" id="2.60.40.10">
    <property type="entry name" value="Immunoglobulins"/>
    <property type="match status" value="2"/>
</dbReference>
<protein>
    <submittedName>
        <fullName evidence="3 4">Dwil\GK12675-PA-like protein</fullName>
    </submittedName>
</protein>
<dbReference type="SUPFAM" id="SSF48726">
    <property type="entry name" value="Immunoglobulin"/>
    <property type="match status" value="2"/>
</dbReference>
<keyword evidence="5" id="KW-1185">Reference proteome</keyword>
<dbReference type="EnsemblMetazoa" id="ASIC005594-RA">
    <property type="protein sequence ID" value="ASIC005594-PA"/>
    <property type="gene ID" value="ASIC005594"/>
</dbReference>
<dbReference type="EMBL" id="ATLV01013886">
    <property type="status" value="NOT_ANNOTATED_CDS"/>
    <property type="molecule type" value="Genomic_DNA"/>
</dbReference>
<dbReference type="Pfam" id="PF07679">
    <property type="entry name" value="I-set"/>
    <property type="match status" value="1"/>
</dbReference>
<dbReference type="InterPro" id="IPR037448">
    <property type="entry name" value="Zig-8"/>
</dbReference>
<dbReference type="OrthoDB" id="6354602at2759"/>
<dbReference type="Pfam" id="PF07686">
    <property type="entry name" value="V-set"/>
    <property type="match status" value="1"/>
</dbReference>
<dbReference type="CDD" id="cd00096">
    <property type="entry name" value="Ig"/>
    <property type="match status" value="1"/>
</dbReference>